<feature type="transmembrane region" description="Helical" evidence="6">
    <location>
        <begin position="105"/>
        <end position="129"/>
    </location>
</feature>
<protein>
    <submittedName>
        <fullName evidence="7">Threonine/homoserine/homoserine lactone efflux protein</fullName>
    </submittedName>
</protein>
<dbReference type="InterPro" id="IPR001123">
    <property type="entry name" value="LeuE-type"/>
</dbReference>
<reference evidence="7 8" key="2">
    <citation type="submission" date="2018-06" db="EMBL/GenBank/DDBJ databases">
        <title>Sequencing of bacterial isolates from soil warming experiment in Harvard Forest, Massachusetts, USA.</title>
        <authorList>
            <person name="Deangelis K.PhD."/>
        </authorList>
    </citation>
    <scope>NUCLEOTIDE SEQUENCE [LARGE SCALE GENOMIC DNA]</scope>
    <source>
        <strain evidence="7 8">GAS496</strain>
    </source>
</reference>
<evidence type="ECO:0000256" key="2">
    <source>
        <dbReference type="ARBA" id="ARBA00022475"/>
    </source>
</evidence>
<dbReference type="PIRSF" id="PIRSF006324">
    <property type="entry name" value="LeuE"/>
    <property type="match status" value="1"/>
</dbReference>
<dbReference type="OrthoDB" id="9784202at2"/>
<evidence type="ECO:0000313" key="8">
    <source>
        <dbReference type="Proteomes" id="UP000247781"/>
    </source>
</evidence>
<proteinExistence type="predicted"/>
<keyword evidence="5 6" id="KW-0472">Membrane</keyword>
<keyword evidence="2" id="KW-1003">Cell membrane</keyword>
<keyword evidence="4 6" id="KW-1133">Transmembrane helix</keyword>
<gene>
    <name evidence="7" type="ORF">C8E89_107198</name>
</gene>
<keyword evidence="8" id="KW-1185">Reference proteome</keyword>
<evidence type="ECO:0000256" key="5">
    <source>
        <dbReference type="ARBA" id="ARBA00023136"/>
    </source>
</evidence>
<reference evidence="8" key="1">
    <citation type="submission" date="2018-05" db="EMBL/GenBank/DDBJ databases">
        <authorList>
            <person name="Deangelis K."/>
            <person name="Huntemann M."/>
            <person name="Clum A."/>
            <person name="Pillay M."/>
            <person name="Palaniappan K."/>
            <person name="Varghese N."/>
            <person name="Mikhailova N."/>
            <person name="Stamatis D."/>
            <person name="Reddy T."/>
            <person name="Daum C."/>
            <person name="Shapiro N."/>
            <person name="Ivanova N."/>
            <person name="Kyrpides N."/>
            <person name="Woyke T."/>
        </authorList>
    </citation>
    <scope>NUCLEOTIDE SEQUENCE [LARGE SCALE GENOMIC DNA]</scope>
    <source>
        <strain evidence="8">GAS496</strain>
    </source>
</reference>
<dbReference type="PANTHER" id="PTHR30086:SF14">
    <property type="entry name" value="HOMOSERINE_HOMOSERINE LACTONE EFFLUX PROTEIN"/>
    <property type="match status" value="1"/>
</dbReference>
<sequence>MTPEFLLTTLIVVATPGAGVLYTVAAGISRGWRASLVAAFACTLGILPHVIAAVTGLAAIMHASAMAFTVIKLLGVGYLLYLAWKTFRDKSVFEVQTGPAKVSPLRVIGSGILVNTLNPKLTIFFFAFLPQFVAPDRDGAVLQMVWLSAIFMAVTLVVFSVYGVFAAAVRREVISRPRIVAWMRRSFAATYVILAGRLVAQTR</sequence>
<keyword evidence="3 6" id="KW-0812">Transmembrane</keyword>
<dbReference type="PANTHER" id="PTHR30086">
    <property type="entry name" value="ARGININE EXPORTER PROTEIN ARGO"/>
    <property type="match status" value="1"/>
</dbReference>
<accession>A0A318HKZ3</accession>
<feature type="transmembrane region" description="Helical" evidence="6">
    <location>
        <begin position="141"/>
        <end position="169"/>
    </location>
</feature>
<feature type="transmembrane region" description="Helical" evidence="6">
    <location>
        <begin position="66"/>
        <end position="84"/>
    </location>
</feature>
<organism evidence="7 8">
    <name type="scientific">Mycolicibacterium moriokaense</name>
    <dbReference type="NCBI Taxonomy" id="39691"/>
    <lineage>
        <taxon>Bacteria</taxon>
        <taxon>Bacillati</taxon>
        <taxon>Actinomycetota</taxon>
        <taxon>Actinomycetes</taxon>
        <taxon>Mycobacteriales</taxon>
        <taxon>Mycobacteriaceae</taxon>
        <taxon>Mycolicibacterium</taxon>
    </lineage>
</organism>
<feature type="transmembrane region" description="Helical" evidence="6">
    <location>
        <begin position="36"/>
        <end position="60"/>
    </location>
</feature>
<comment type="subcellular location">
    <subcellularLocation>
        <location evidence="1">Cell membrane</location>
        <topology evidence="1">Multi-pass membrane protein</topology>
    </subcellularLocation>
</comment>
<dbReference type="AlphaFoldDB" id="A0A318HKZ3"/>
<dbReference type="Proteomes" id="UP000247781">
    <property type="component" value="Unassembled WGS sequence"/>
</dbReference>
<dbReference type="Pfam" id="PF01810">
    <property type="entry name" value="LysE"/>
    <property type="match status" value="1"/>
</dbReference>
<name>A0A318HKZ3_9MYCO</name>
<evidence type="ECO:0000256" key="1">
    <source>
        <dbReference type="ARBA" id="ARBA00004651"/>
    </source>
</evidence>
<feature type="transmembrane region" description="Helical" evidence="6">
    <location>
        <begin position="6"/>
        <end position="24"/>
    </location>
</feature>
<dbReference type="RefSeq" id="WP_110316516.1">
    <property type="nucleotide sequence ID" value="NZ_QJJU01000007.1"/>
</dbReference>
<dbReference type="EMBL" id="QJJU01000007">
    <property type="protein sequence ID" value="PXX08893.1"/>
    <property type="molecule type" value="Genomic_DNA"/>
</dbReference>
<evidence type="ECO:0000256" key="4">
    <source>
        <dbReference type="ARBA" id="ARBA00022989"/>
    </source>
</evidence>
<dbReference type="GO" id="GO:0005886">
    <property type="term" value="C:plasma membrane"/>
    <property type="evidence" value="ECO:0007669"/>
    <property type="project" value="UniProtKB-SubCell"/>
</dbReference>
<comment type="caution">
    <text evidence="7">The sequence shown here is derived from an EMBL/GenBank/DDBJ whole genome shotgun (WGS) entry which is preliminary data.</text>
</comment>
<dbReference type="GO" id="GO:0042970">
    <property type="term" value="F:homoserine transmembrane transporter activity"/>
    <property type="evidence" value="ECO:0007669"/>
    <property type="project" value="TreeGrafter"/>
</dbReference>
<evidence type="ECO:0000313" key="7">
    <source>
        <dbReference type="EMBL" id="PXX08893.1"/>
    </source>
</evidence>
<evidence type="ECO:0000256" key="3">
    <source>
        <dbReference type="ARBA" id="ARBA00022692"/>
    </source>
</evidence>
<evidence type="ECO:0000256" key="6">
    <source>
        <dbReference type="SAM" id="Phobius"/>
    </source>
</evidence>